<dbReference type="AlphaFoldDB" id="A0A2S8EZR1"/>
<evidence type="ECO:0000313" key="2">
    <source>
        <dbReference type="Proteomes" id="UP000240009"/>
    </source>
</evidence>
<gene>
    <name evidence="1" type="ORF">C5Y96_23845</name>
</gene>
<name>A0A2S8EZR1_9BACT</name>
<accession>A0A2S8EZR1</accession>
<organism evidence="1 2">
    <name type="scientific">Blastopirellula marina</name>
    <dbReference type="NCBI Taxonomy" id="124"/>
    <lineage>
        <taxon>Bacteria</taxon>
        <taxon>Pseudomonadati</taxon>
        <taxon>Planctomycetota</taxon>
        <taxon>Planctomycetia</taxon>
        <taxon>Pirellulales</taxon>
        <taxon>Pirellulaceae</taxon>
        <taxon>Blastopirellula</taxon>
    </lineage>
</organism>
<dbReference type="RefSeq" id="WP_105358680.1">
    <property type="nucleotide sequence ID" value="NZ_PUIA01000081.1"/>
</dbReference>
<comment type="caution">
    <text evidence="1">The sequence shown here is derived from an EMBL/GenBank/DDBJ whole genome shotgun (WGS) entry which is preliminary data.</text>
</comment>
<protein>
    <submittedName>
        <fullName evidence="1">Uncharacterized protein</fullName>
    </submittedName>
</protein>
<evidence type="ECO:0000313" key="1">
    <source>
        <dbReference type="EMBL" id="PQO25377.1"/>
    </source>
</evidence>
<proteinExistence type="predicted"/>
<reference evidence="1 2" key="1">
    <citation type="submission" date="2018-02" db="EMBL/GenBank/DDBJ databases">
        <title>Comparative genomes isolates from brazilian mangrove.</title>
        <authorList>
            <person name="Araujo J.E."/>
            <person name="Taketani R.G."/>
            <person name="Silva M.C.P."/>
            <person name="Loureco M.V."/>
            <person name="Andreote F.D."/>
        </authorList>
    </citation>
    <scope>NUCLEOTIDE SEQUENCE [LARGE SCALE GENOMIC DNA]</scope>
    <source>
        <strain evidence="1 2">HEX-2 MGV</strain>
    </source>
</reference>
<dbReference type="EMBL" id="PUIA01000081">
    <property type="protein sequence ID" value="PQO25377.1"/>
    <property type="molecule type" value="Genomic_DNA"/>
</dbReference>
<dbReference type="OrthoDB" id="275232at2"/>
<dbReference type="Proteomes" id="UP000240009">
    <property type="component" value="Unassembled WGS sequence"/>
</dbReference>
<sequence>MLKRFGFFEESSRREALQDLRELQMMGPLDEEDLVVQYLSEGTLLFEANSDAFDRLKEDSVMIGSPDVYSDGEWCWSGDVIYYIRHYHIAVESQFFDWMQRNNWKCPKIVSAEALVQSNWQT</sequence>